<proteinExistence type="predicted"/>
<evidence type="ECO:0000313" key="2">
    <source>
        <dbReference type="Proteomes" id="UP000829398"/>
    </source>
</evidence>
<dbReference type="EMBL" id="CM039175">
    <property type="protein sequence ID" value="KAH9735621.1"/>
    <property type="molecule type" value="Genomic_DNA"/>
</dbReference>
<comment type="caution">
    <text evidence="1">The sequence shown here is derived from an EMBL/GenBank/DDBJ whole genome shotgun (WGS) entry which is preliminary data.</text>
</comment>
<gene>
    <name evidence="1" type="ORF">KPL71_017797</name>
</gene>
<dbReference type="Proteomes" id="UP000829398">
    <property type="component" value="Chromosome 6"/>
</dbReference>
<accession>A0ACB8JSZ0</accession>
<reference evidence="2" key="1">
    <citation type="journal article" date="2023" name="Hortic. Res.">
        <title>A chromosome-level phased genome enabling allele-level studies in sweet orange: a case study on citrus Huanglongbing tolerance.</title>
        <authorList>
            <person name="Wu B."/>
            <person name="Yu Q."/>
            <person name="Deng Z."/>
            <person name="Duan Y."/>
            <person name="Luo F."/>
            <person name="Gmitter F. Jr."/>
        </authorList>
    </citation>
    <scope>NUCLEOTIDE SEQUENCE [LARGE SCALE GENOMIC DNA]</scope>
    <source>
        <strain evidence="2">cv. Valencia</strain>
    </source>
</reference>
<organism evidence="1 2">
    <name type="scientific">Citrus sinensis</name>
    <name type="common">Sweet orange</name>
    <name type="synonym">Citrus aurantium var. sinensis</name>
    <dbReference type="NCBI Taxonomy" id="2711"/>
    <lineage>
        <taxon>Eukaryota</taxon>
        <taxon>Viridiplantae</taxon>
        <taxon>Streptophyta</taxon>
        <taxon>Embryophyta</taxon>
        <taxon>Tracheophyta</taxon>
        <taxon>Spermatophyta</taxon>
        <taxon>Magnoliopsida</taxon>
        <taxon>eudicotyledons</taxon>
        <taxon>Gunneridae</taxon>
        <taxon>Pentapetalae</taxon>
        <taxon>rosids</taxon>
        <taxon>malvids</taxon>
        <taxon>Sapindales</taxon>
        <taxon>Rutaceae</taxon>
        <taxon>Aurantioideae</taxon>
        <taxon>Citrus</taxon>
    </lineage>
</organism>
<evidence type="ECO:0000313" key="1">
    <source>
        <dbReference type="EMBL" id="KAH9735621.1"/>
    </source>
</evidence>
<protein>
    <submittedName>
        <fullName evidence="1">Uncharacterized protein</fullName>
    </submittedName>
</protein>
<keyword evidence="2" id="KW-1185">Reference proteome</keyword>
<name>A0ACB8JSZ0_CITSI</name>
<sequence length="164" mass="18632">MPNNHANDFGTTQSANEQRMNFYIQCSFIIVFLINTSCTLLQVKFQSKDANPFDTHYRVMVAFFAVLLVHAILLATQIKLRHAIFGKISLLAGALALILLLIILVPPVGWFSLVLWVICFVTVAHAWHQQLYDLLYEATPQIFNLLGTMMNRRVLEPQNQQSAV</sequence>